<evidence type="ECO:0000313" key="2">
    <source>
        <dbReference type="Proteomes" id="UP000216624"/>
    </source>
</evidence>
<dbReference type="CDD" id="cd00202">
    <property type="entry name" value="ZnF_GATA"/>
    <property type="match status" value="1"/>
</dbReference>
<accession>A0A261AAQ8</accession>
<dbReference type="GO" id="GO:0008270">
    <property type="term" value="F:zinc ion binding"/>
    <property type="evidence" value="ECO:0007669"/>
    <property type="project" value="UniProtKB-KW"/>
</dbReference>
<comment type="caution">
    <text evidence="1">The sequence shown here is derived from an EMBL/GenBank/DDBJ whole genome shotgun (WGS) entry which is preliminary data.</text>
</comment>
<dbReference type="OMA" id="ECNGCSL"/>
<dbReference type="SUPFAM" id="SSF57716">
    <property type="entry name" value="Glucocorticoid receptor-like (DNA-binding domain)"/>
    <property type="match status" value="1"/>
</dbReference>
<dbReference type="GO" id="GO:0001228">
    <property type="term" value="F:DNA-binding transcription activator activity, RNA polymerase II-specific"/>
    <property type="evidence" value="ECO:0007669"/>
    <property type="project" value="EnsemblMetazoa"/>
</dbReference>
<dbReference type="OrthoDB" id="515401at2759"/>
<dbReference type="STRING" id="31234.E3M0L8"/>
<dbReference type="eggNOG" id="KOG1601">
    <property type="taxonomic scope" value="Eukaryota"/>
</dbReference>
<dbReference type="PROSITE" id="PS50114">
    <property type="entry name" value="GATA_ZN_FINGER_2"/>
    <property type="match status" value="1"/>
</dbReference>
<dbReference type="SMART" id="SM00401">
    <property type="entry name" value="ZnF_GATA"/>
    <property type="match status" value="1"/>
</dbReference>
<dbReference type="Gene3D" id="3.30.50.10">
    <property type="entry name" value="Erythroid Transcription Factor GATA-1, subunit A"/>
    <property type="match status" value="1"/>
</dbReference>
<dbReference type="GO" id="GO:0000122">
    <property type="term" value="P:negative regulation of transcription by RNA polymerase II"/>
    <property type="evidence" value="ECO:0007669"/>
    <property type="project" value="TreeGrafter"/>
</dbReference>
<organism evidence="1 2">
    <name type="scientific">Caenorhabditis remanei</name>
    <name type="common">Caenorhabditis vulgaris</name>
    <dbReference type="NCBI Taxonomy" id="31234"/>
    <lineage>
        <taxon>Eukaryota</taxon>
        <taxon>Metazoa</taxon>
        <taxon>Ecdysozoa</taxon>
        <taxon>Nematoda</taxon>
        <taxon>Chromadorea</taxon>
        <taxon>Rhabditida</taxon>
        <taxon>Rhabditina</taxon>
        <taxon>Rhabditomorpha</taxon>
        <taxon>Rhabditoidea</taxon>
        <taxon>Rhabditidae</taxon>
        <taxon>Peloderinae</taxon>
        <taxon>Caenorhabditis</taxon>
    </lineage>
</organism>
<name>A0A261AAQ8_CAERE</name>
<proteinExistence type="predicted"/>
<dbReference type="Proteomes" id="UP000216624">
    <property type="component" value="Unassembled WGS sequence"/>
</dbReference>
<dbReference type="HOGENOM" id="CLU_101912_0_0_1"/>
<keyword evidence="2" id="KW-1185">Reference proteome</keyword>
<reference evidence="1" key="1">
    <citation type="submission" date="2017-08" db="EMBL/GenBank/DDBJ databases">
        <authorList>
            <person name="de Groot N.N."/>
        </authorList>
    </citation>
    <scope>NUCLEOTIDE SEQUENCE [LARGE SCALE GENOMIC DNA]</scope>
    <source>
        <strain evidence="1">PX439</strain>
    </source>
</reference>
<dbReference type="InterPro" id="IPR000679">
    <property type="entry name" value="Znf_GATA"/>
</dbReference>
<dbReference type="EMBL" id="NMWX01000009">
    <property type="protein sequence ID" value="OZF94619.1"/>
    <property type="molecule type" value="Genomic_DNA"/>
</dbReference>
<evidence type="ECO:0000313" key="1">
    <source>
        <dbReference type="EMBL" id="OZF94619.1"/>
    </source>
</evidence>
<dbReference type="InterPro" id="IPR039355">
    <property type="entry name" value="Transcription_factor_GATA"/>
</dbReference>
<sequence>MYPISSSSSSSTSSPPSNTHNTSYAYGIVDKDGNIHSHEMHFSHDHGNPSPVHTPQMYDPIATPFLMDPHFEDFGQYFVPSYVPPLQQLPPVNSVFGSFDISMNNIVNNEQYPQYPEIGMNYVQVQEQENLAPTPRKNSGGRKPSAFHHNSVCSNPNCGTRQTTLWRRTDSGAIECNGCSLYFRKNGVQRPADLCNKVIMKRNRRPRVETQLPVSRGVSNLQEQSTQQLQKIENVQLL</sequence>
<dbReference type="GO" id="GO:0000978">
    <property type="term" value="F:RNA polymerase II cis-regulatory region sequence-specific DNA binding"/>
    <property type="evidence" value="ECO:0007669"/>
    <property type="project" value="TreeGrafter"/>
</dbReference>
<dbReference type="PANTHER" id="PTHR10071">
    <property type="entry name" value="TRANSCRIPTION FACTOR GATA FAMILY MEMBER"/>
    <property type="match status" value="1"/>
</dbReference>
<feature type="non-terminal residue" evidence="1">
    <location>
        <position position="1"/>
    </location>
</feature>
<dbReference type="GO" id="GO:0005634">
    <property type="term" value="C:nucleus"/>
    <property type="evidence" value="ECO:0007669"/>
    <property type="project" value="UniProtKB-SubCell"/>
</dbReference>
<dbReference type="Pfam" id="PF00320">
    <property type="entry name" value="GATA"/>
    <property type="match status" value="1"/>
</dbReference>
<gene>
    <name evidence="1" type="ORF">FL82_08622</name>
</gene>
<dbReference type="InterPro" id="IPR013088">
    <property type="entry name" value="Znf_NHR/GATA"/>
</dbReference>
<dbReference type="GO" id="GO:0001714">
    <property type="term" value="P:endodermal cell fate specification"/>
    <property type="evidence" value="ECO:0007669"/>
    <property type="project" value="EnsemblMetazoa"/>
</dbReference>
<protein>
    <submittedName>
        <fullName evidence="1">Uncharacterized protein</fullName>
    </submittedName>
</protein>
<dbReference type="PANTHER" id="PTHR10071:SF332">
    <property type="entry name" value="GATA TRANSCRIPTION FACTOR END-1"/>
    <property type="match status" value="1"/>
</dbReference>